<comment type="caution">
    <text evidence="2">The sequence shown here is derived from an EMBL/GenBank/DDBJ whole genome shotgun (WGS) entry which is preliminary data.</text>
</comment>
<gene>
    <name evidence="2" type="ORF">J8A68_002808</name>
</gene>
<reference evidence="2 3" key="1">
    <citation type="journal article" date="2021" name="DNA Res.">
        <title>Genome analysis of Candida subhashii reveals its hybrid nature and dual mitochondrial genome conformations.</title>
        <authorList>
            <person name="Mixao V."/>
            <person name="Hegedusova E."/>
            <person name="Saus E."/>
            <person name="Pryszcz L.P."/>
            <person name="Cillingova A."/>
            <person name="Nosek J."/>
            <person name="Gabaldon T."/>
        </authorList>
    </citation>
    <scope>NUCLEOTIDE SEQUENCE [LARGE SCALE GENOMIC DNA]</scope>
    <source>
        <strain evidence="2 3">CBS 10753</strain>
    </source>
</reference>
<dbReference type="EMBL" id="JAGSYN010000124">
    <property type="protein sequence ID" value="KAG7663659.1"/>
    <property type="molecule type" value="Genomic_DNA"/>
</dbReference>
<evidence type="ECO:0000259" key="1">
    <source>
        <dbReference type="PROSITE" id="PS50904"/>
    </source>
</evidence>
<name>A0A8J5QCA1_9ASCO</name>
<dbReference type="AlphaFoldDB" id="A0A8J5QCA1"/>
<evidence type="ECO:0000313" key="3">
    <source>
        <dbReference type="Proteomes" id="UP000694255"/>
    </source>
</evidence>
<dbReference type="GeneID" id="73469609"/>
<dbReference type="GO" id="GO:0005758">
    <property type="term" value="C:mitochondrial intermembrane space"/>
    <property type="evidence" value="ECO:0007669"/>
    <property type="project" value="InterPro"/>
</dbReference>
<dbReference type="Pfam" id="PF04707">
    <property type="entry name" value="PRELI"/>
    <property type="match status" value="1"/>
</dbReference>
<dbReference type="RefSeq" id="XP_049263891.1">
    <property type="nucleotide sequence ID" value="XM_049406597.1"/>
</dbReference>
<proteinExistence type="predicted"/>
<keyword evidence="3" id="KW-1185">Reference proteome</keyword>
<organism evidence="2 3">
    <name type="scientific">[Candida] subhashii</name>
    <dbReference type="NCBI Taxonomy" id="561895"/>
    <lineage>
        <taxon>Eukaryota</taxon>
        <taxon>Fungi</taxon>
        <taxon>Dikarya</taxon>
        <taxon>Ascomycota</taxon>
        <taxon>Saccharomycotina</taxon>
        <taxon>Pichiomycetes</taxon>
        <taxon>Debaryomycetaceae</taxon>
        <taxon>Spathaspora</taxon>
    </lineage>
</organism>
<dbReference type="OrthoDB" id="407630at2759"/>
<dbReference type="InterPro" id="IPR037365">
    <property type="entry name" value="Slowmo/Ups"/>
</dbReference>
<dbReference type="PROSITE" id="PS50904">
    <property type="entry name" value="PRELI_MSF1"/>
    <property type="match status" value="1"/>
</dbReference>
<dbReference type="PANTHER" id="PTHR11158">
    <property type="entry name" value="MSF1/PX19 RELATED"/>
    <property type="match status" value="1"/>
</dbReference>
<evidence type="ECO:0000313" key="2">
    <source>
        <dbReference type="EMBL" id="KAG7663659.1"/>
    </source>
</evidence>
<feature type="domain" description="PRELI/MSF1" evidence="1">
    <location>
        <begin position="1"/>
        <end position="175"/>
    </location>
</feature>
<accession>A0A8J5QCA1</accession>
<dbReference type="Proteomes" id="UP000694255">
    <property type="component" value="Unassembled WGS sequence"/>
</dbReference>
<protein>
    <submittedName>
        <fullName evidence="2">UPS2</fullName>
    </submittedName>
</protein>
<dbReference type="InterPro" id="IPR006797">
    <property type="entry name" value="PRELI/MSF1_dom"/>
</dbReference>
<sequence>MKLFESDHYFNYPWEQVTAANWQKYPNELSTHVISVDILSRSIDPKTQVLRSERLIGCKQSIPSWLQFIVGGASVSYVREVSEVDLVNKTLVMKSSNLTMNHLLLVNETVVYKPDPELPTQGTLFKQSAEITAFASISRLCDKIEDWSVERFGQNAKIGKQAFEGVLQVLNEKWQENGVFETKNNVVSEVQRLMQ</sequence>